<evidence type="ECO:0000313" key="8">
    <source>
        <dbReference type="Proteomes" id="UP001172681"/>
    </source>
</evidence>
<feature type="compositionally biased region" description="Polar residues" evidence="5">
    <location>
        <begin position="68"/>
        <end position="82"/>
    </location>
</feature>
<dbReference type="PANTHER" id="PTHR10782">
    <property type="entry name" value="ZINC FINGER MIZ DOMAIN-CONTAINING PROTEIN"/>
    <property type="match status" value="1"/>
</dbReference>
<accession>A0AA38Y0M4</accession>
<feature type="region of interest" description="Disordered" evidence="5">
    <location>
        <begin position="324"/>
        <end position="401"/>
    </location>
</feature>
<keyword evidence="1" id="KW-0479">Metal-binding</keyword>
<feature type="compositionally biased region" description="Basic and acidic residues" evidence="5">
    <location>
        <begin position="899"/>
        <end position="915"/>
    </location>
</feature>
<dbReference type="PROSITE" id="PS51044">
    <property type="entry name" value="ZF_SP_RING"/>
    <property type="match status" value="1"/>
</dbReference>
<dbReference type="AlphaFoldDB" id="A0AA38Y0M4"/>
<evidence type="ECO:0000259" key="6">
    <source>
        <dbReference type="PROSITE" id="PS51044"/>
    </source>
</evidence>
<protein>
    <recommendedName>
        <fullName evidence="6">SP-RING-type domain-containing protein</fullName>
    </recommendedName>
</protein>
<feature type="compositionally biased region" description="Polar residues" evidence="5">
    <location>
        <begin position="388"/>
        <end position="401"/>
    </location>
</feature>
<evidence type="ECO:0000256" key="1">
    <source>
        <dbReference type="ARBA" id="ARBA00022723"/>
    </source>
</evidence>
<evidence type="ECO:0000256" key="4">
    <source>
        <dbReference type="PROSITE-ProRule" id="PRU00452"/>
    </source>
</evidence>
<feature type="compositionally biased region" description="Low complexity" evidence="5">
    <location>
        <begin position="324"/>
        <end position="374"/>
    </location>
</feature>
<name>A0AA38Y0M4_9EURO</name>
<dbReference type="GO" id="GO:0008270">
    <property type="term" value="F:zinc ion binding"/>
    <property type="evidence" value="ECO:0007669"/>
    <property type="project" value="UniProtKB-KW"/>
</dbReference>
<dbReference type="Gene3D" id="3.30.40.10">
    <property type="entry name" value="Zinc/RING finger domain, C3HC4 (zinc finger)"/>
    <property type="match status" value="1"/>
</dbReference>
<dbReference type="Pfam" id="PF02891">
    <property type="entry name" value="zf-MIZ"/>
    <property type="match status" value="1"/>
</dbReference>
<evidence type="ECO:0000256" key="3">
    <source>
        <dbReference type="ARBA" id="ARBA00022833"/>
    </source>
</evidence>
<feature type="compositionally biased region" description="Low complexity" evidence="5">
    <location>
        <begin position="1"/>
        <end position="26"/>
    </location>
</feature>
<dbReference type="GO" id="GO:0061665">
    <property type="term" value="F:SUMO ligase activity"/>
    <property type="evidence" value="ECO:0007669"/>
    <property type="project" value="TreeGrafter"/>
</dbReference>
<feature type="region of interest" description="Disordered" evidence="5">
    <location>
        <begin position="1"/>
        <end position="82"/>
    </location>
</feature>
<keyword evidence="8" id="KW-1185">Reference proteome</keyword>
<evidence type="ECO:0000256" key="2">
    <source>
        <dbReference type="ARBA" id="ARBA00022771"/>
    </source>
</evidence>
<dbReference type="GO" id="GO:0000785">
    <property type="term" value="C:chromatin"/>
    <property type="evidence" value="ECO:0007669"/>
    <property type="project" value="TreeGrafter"/>
</dbReference>
<organism evidence="7 8">
    <name type="scientific">Knufia peltigerae</name>
    <dbReference type="NCBI Taxonomy" id="1002370"/>
    <lineage>
        <taxon>Eukaryota</taxon>
        <taxon>Fungi</taxon>
        <taxon>Dikarya</taxon>
        <taxon>Ascomycota</taxon>
        <taxon>Pezizomycotina</taxon>
        <taxon>Eurotiomycetes</taxon>
        <taxon>Chaetothyriomycetidae</taxon>
        <taxon>Chaetothyriales</taxon>
        <taxon>Trichomeriaceae</taxon>
        <taxon>Knufia</taxon>
    </lineage>
</organism>
<evidence type="ECO:0000313" key="7">
    <source>
        <dbReference type="EMBL" id="KAJ9631298.1"/>
    </source>
</evidence>
<proteinExistence type="predicted"/>
<dbReference type="InterPro" id="IPR013083">
    <property type="entry name" value="Znf_RING/FYVE/PHD"/>
</dbReference>
<sequence length="935" mass="103991">MPAANPTSSSLAATSASPPMLAPTTPGVHAKDQHSVHRQGKKRGNDFGVPNGQRAGPSPSFSVGIPAASSQLPTPQHSPITPDTNVLTRQLDHALAVTNPQTYSMVDEFRIARLLEACKDNDVFFIVTHVIFCAWSCDQHHTVLSQLGLNQSHVFGLMTLQHFLHSNQGLSQEVAAVLSRFPMSLHLYLGGTSPQALVLAGQVNRVKRFLSTLQQNWTTIWSLFSQREWPPCPIQIKHSLQLRSVTLEKCVYMYFVTMRPTDPRWFMIAMRLFDQALKDPAQTPLSVDELGTVDESQLSKSANDFYKKYCINLGNFRSGQYQHLPGQPLQLQGQPLQRPGQPLQRPGQPLQRPGYPLQLSGQPLQPQEHPLQPQLQPPGRPLQRPGQSLQLQGENTQVSALASSRVGQQSPVHVTQQAGHLINQQAGVGWPQVRILPNVARPIRSSHSHVAQLPLREHQNQAPSTNTVTTTAHSIENPYRLSGQLLPVNQYTNHQPHFYTFSQSQEGPNSCVQAQVGAQMPQTTSTGMTQEEGPHDLLFWRDGNFTLPVFAVPDPDRYALHQAHLRTPTMDKVDPVARINQTKWYQYVETIISRSKTLDVDSPMAQWTFEVPEQYWARKTQGEEVIGDSFTKHRKIVNGSTQFRLKSIGSDKKQTVQEISMSEYSTRPTQWPPHLSASVNGDMGIDFRRKVHYGTDLPTDVTDVLQKGVNEVVVCINFDPGDRPMSYLMAIEVISVAHREAIRAMVGQADAAEVVASIVATLRPTPGAGDDEDLVVAQTSISIDLVDPFMSCIWSTPTRSKACRHRECFDLDAYLDSRTDQGGVTNPDQWKCPICKKDARPQMLVVDGFLSNVRKDLEAVGKLDTRAIIVSREGTWEIKPESSTQAKKRFKNSTQTPDSHTHRAGTPEELSRKAGEPSPTTKPEPDILVILDDDD</sequence>
<feature type="domain" description="SP-RING-type" evidence="6">
    <location>
        <begin position="770"/>
        <end position="859"/>
    </location>
</feature>
<keyword evidence="3" id="KW-0862">Zinc</keyword>
<gene>
    <name evidence="7" type="ORF">H2204_008240</name>
</gene>
<keyword evidence="2 4" id="KW-0863">Zinc-finger</keyword>
<feature type="region of interest" description="Disordered" evidence="5">
    <location>
        <begin position="879"/>
        <end position="935"/>
    </location>
</feature>
<dbReference type="EMBL" id="JAPDRN010000058">
    <property type="protein sequence ID" value="KAJ9631298.1"/>
    <property type="molecule type" value="Genomic_DNA"/>
</dbReference>
<dbReference type="GO" id="GO:0016925">
    <property type="term" value="P:protein sumoylation"/>
    <property type="evidence" value="ECO:0007669"/>
    <property type="project" value="TreeGrafter"/>
</dbReference>
<comment type="caution">
    <text evidence="7">The sequence shown here is derived from an EMBL/GenBank/DDBJ whole genome shotgun (WGS) entry which is preliminary data.</text>
</comment>
<dbReference type="Proteomes" id="UP001172681">
    <property type="component" value="Unassembled WGS sequence"/>
</dbReference>
<dbReference type="PANTHER" id="PTHR10782:SF4">
    <property type="entry name" value="TONALLI, ISOFORM E"/>
    <property type="match status" value="1"/>
</dbReference>
<reference evidence="7" key="1">
    <citation type="submission" date="2022-10" db="EMBL/GenBank/DDBJ databases">
        <title>Culturing micro-colonial fungi from biological soil crusts in the Mojave desert and describing Neophaeococcomyces mojavensis, and introducing the new genera and species Taxawa tesnikishii.</title>
        <authorList>
            <person name="Kurbessoian T."/>
            <person name="Stajich J.E."/>
        </authorList>
    </citation>
    <scope>NUCLEOTIDE SEQUENCE</scope>
    <source>
        <strain evidence="7">TK_35</strain>
    </source>
</reference>
<evidence type="ECO:0000256" key="5">
    <source>
        <dbReference type="SAM" id="MobiDB-lite"/>
    </source>
</evidence>
<dbReference type="InterPro" id="IPR004181">
    <property type="entry name" value="Znf_MIZ"/>
</dbReference>